<accession>A0A061QUH0</accession>
<name>A0A061QUH0_9CHLO</name>
<dbReference type="EMBL" id="GBEZ01024962">
    <property type="protein sequence ID" value="JAC62079.1"/>
    <property type="molecule type" value="Transcribed_RNA"/>
</dbReference>
<protein>
    <submittedName>
        <fullName evidence="1">Uncharacterized protein</fullName>
    </submittedName>
</protein>
<evidence type="ECO:0000313" key="1">
    <source>
        <dbReference type="EMBL" id="JAC62079.1"/>
    </source>
</evidence>
<organism evidence="1">
    <name type="scientific">Tetraselmis sp. GSL018</name>
    <dbReference type="NCBI Taxonomy" id="582737"/>
    <lineage>
        <taxon>Eukaryota</taxon>
        <taxon>Viridiplantae</taxon>
        <taxon>Chlorophyta</taxon>
        <taxon>core chlorophytes</taxon>
        <taxon>Chlorodendrophyceae</taxon>
        <taxon>Chlorodendrales</taxon>
        <taxon>Chlorodendraceae</taxon>
        <taxon>Tetraselmis</taxon>
    </lineage>
</organism>
<gene>
    <name evidence="1" type="ORF">TSPGSL018_24336</name>
</gene>
<proteinExistence type="predicted"/>
<dbReference type="AlphaFoldDB" id="A0A061QUH0"/>
<reference evidence="1" key="1">
    <citation type="submission" date="2014-05" db="EMBL/GenBank/DDBJ databases">
        <title>The transcriptome of the halophilic microalga Tetraselmis sp. GSL018 isolated from the Great Salt Lake, Utah.</title>
        <authorList>
            <person name="Jinkerson R.E."/>
            <person name="D'Adamo S."/>
            <person name="Posewitz M.C."/>
        </authorList>
    </citation>
    <scope>NUCLEOTIDE SEQUENCE</scope>
    <source>
        <strain evidence="1">GSL018</strain>
    </source>
</reference>
<sequence length="33" mass="3861">MVFEPHLFLKRACISTDEDWPVCFVQRACAFSN</sequence>